<keyword evidence="7" id="KW-0249">Electron transport</keyword>
<accession>A0A913YYV2</accession>
<evidence type="ECO:0000256" key="11">
    <source>
        <dbReference type="SAM" id="Phobius"/>
    </source>
</evidence>
<evidence type="ECO:0000256" key="10">
    <source>
        <dbReference type="ARBA" id="ARBA00023136"/>
    </source>
</evidence>
<dbReference type="GO" id="GO:0016491">
    <property type="term" value="F:oxidoreductase activity"/>
    <property type="evidence" value="ECO:0007669"/>
    <property type="project" value="InterPro"/>
</dbReference>
<evidence type="ECO:0000259" key="12">
    <source>
        <dbReference type="PROSITE" id="PS50939"/>
    </source>
</evidence>
<keyword evidence="3" id="KW-0813">Transport</keyword>
<dbReference type="GO" id="GO:0046872">
    <property type="term" value="F:metal ion binding"/>
    <property type="evidence" value="ECO:0007669"/>
    <property type="project" value="UniProtKB-KW"/>
</dbReference>
<dbReference type="FunFam" id="1.20.120.1770:FF:000001">
    <property type="entry name" value="Cytochrome b reductase 1"/>
    <property type="match status" value="1"/>
</dbReference>
<dbReference type="Proteomes" id="UP000887568">
    <property type="component" value="Unplaced"/>
</dbReference>
<dbReference type="GO" id="GO:0016020">
    <property type="term" value="C:membrane"/>
    <property type="evidence" value="ECO:0007669"/>
    <property type="project" value="UniProtKB-SubCell"/>
</dbReference>
<feature type="transmembrane region" description="Helical" evidence="11">
    <location>
        <begin position="156"/>
        <end position="177"/>
    </location>
</feature>
<keyword evidence="6" id="KW-0479">Metal-binding</keyword>
<evidence type="ECO:0000313" key="14">
    <source>
        <dbReference type="Proteomes" id="UP000887568"/>
    </source>
</evidence>
<organism evidence="13 14">
    <name type="scientific">Patiria miniata</name>
    <name type="common">Bat star</name>
    <name type="synonym">Asterina miniata</name>
    <dbReference type="NCBI Taxonomy" id="46514"/>
    <lineage>
        <taxon>Eukaryota</taxon>
        <taxon>Metazoa</taxon>
        <taxon>Echinodermata</taxon>
        <taxon>Eleutherozoa</taxon>
        <taxon>Asterozoa</taxon>
        <taxon>Asteroidea</taxon>
        <taxon>Valvatacea</taxon>
        <taxon>Valvatida</taxon>
        <taxon>Asterinidae</taxon>
        <taxon>Patiria</taxon>
    </lineage>
</organism>
<evidence type="ECO:0000313" key="13">
    <source>
        <dbReference type="EnsemblMetazoa" id="XP_038044577.1"/>
    </source>
</evidence>
<dbReference type="PROSITE" id="PS50939">
    <property type="entry name" value="CYTOCHROME_B561"/>
    <property type="match status" value="1"/>
</dbReference>
<proteinExistence type="predicted"/>
<dbReference type="PANTHER" id="PTHR10106">
    <property type="entry name" value="CYTOCHROME B561-RELATED"/>
    <property type="match status" value="1"/>
</dbReference>
<feature type="transmembrane region" description="Helical" evidence="11">
    <location>
        <begin position="123"/>
        <end position="144"/>
    </location>
</feature>
<keyword evidence="5 11" id="KW-0812">Transmembrane</keyword>
<dbReference type="OMA" id="GAGDCEY"/>
<sequence length="242" mass="26653">MPSAFIPIVLLAEATGLVVLGLVITWMVKYQDGFALDRTSKEFNLHPVFMILGFLFLNANALMTYRVLGNAFNRTAVKIIHLLFQALAVACASFGLSCVFHFHNAMGYANLYSLHSWLGITTFAFFSLQLILGFVAFVIFGIFAPSSSVTFRKVYLHLHVYGGALIFIMAGVTSMLGTAEFISFKIPTYATLPPQGVLANVLGAFIAIFVALVCYILYNTKYKASAVQSANPYEEQINIEKD</sequence>
<dbReference type="RefSeq" id="XP_038044577.1">
    <property type="nucleotide sequence ID" value="XM_038188649.1"/>
</dbReference>
<dbReference type="InterPro" id="IPR043205">
    <property type="entry name" value="CYB561/CYBRD1-like"/>
</dbReference>
<dbReference type="GeneID" id="119719264"/>
<evidence type="ECO:0000256" key="6">
    <source>
        <dbReference type="ARBA" id="ARBA00022723"/>
    </source>
</evidence>
<dbReference type="EnsemblMetazoa" id="XM_038188649.1">
    <property type="protein sequence ID" value="XP_038044577.1"/>
    <property type="gene ID" value="LOC119719264"/>
</dbReference>
<evidence type="ECO:0000256" key="9">
    <source>
        <dbReference type="ARBA" id="ARBA00023004"/>
    </source>
</evidence>
<keyword evidence="9" id="KW-0408">Iron</keyword>
<evidence type="ECO:0000256" key="8">
    <source>
        <dbReference type="ARBA" id="ARBA00022989"/>
    </source>
</evidence>
<keyword evidence="8 11" id="KW-1133">Transmembrane helix</keyword>
<dbReference type="OrthoDB" id="907479at2759"/>
<feature type="transmembrane region" description="Helical" evidence="11">
    <location>
        <begin position="197"/>
        <end position="218"/>
    </location>
</feature>
<name>A0A913YYV2_PATMI</name>
<feature type="transmembrane region" description="Helical" evidence="11">
    <location>
        <begin position="7"/>
        <end position="28"/>
    </location>
</feature>
<keyword evidence="10 11" id="KW-0472">Membrane</keyword>
<evidence type="ECO:0000256" key="2">
    <source>
        <dbReference type="ARBA" id="ARBA00004141"/>
    </source>
</evidence>
<protein>
    <recommendedName>
        <fullName evidence="12">Cytochrome b561 domain-containing protein</fullName>
    </recommendedName>
</protein>
<evidence type="ECO:0000256" key="7">
    <source>
        <dbReference type="ARBA" id="ARBA00022982"/>
    </source>
</evidence>
<feature type="transmembrane region" description="Helical" evidence="11">
    <location>
        <begin position="80"/>
        <end position="103"/>
    </location>
</feature>
<keyword evidence="14" id="KW-1185">Reference proteome</keyword>
<keyword evidence="4" id="KW-0349">Heme</keyword>
<reference evidence="13" key="1">
    <citation type="submission" date="2022-11" db="UniProtKB">
        <authorList>
            <consortium name="EnsemblMetazoa"/>
        </authorList>
    </citation>
    <scope>IDENTIFICATION</scope>
</reference>
<feature type="domain" description="Cytochrome b561" evidence="12">
    <location>
        <begin position="11"/>
        <end position="218"/>
    </location>
</feature>
<evidence type="ECO:0000256" key="5">
    <source>
        <dbReference type="ARBA" id="ARBA00022692"/>
    </source>
</evidence>
<evidence type="ECO:0000256" key="4">
    <source>
        <dbReference type="ARBA" id="ARBA00022617"/>
    </source>
</evidence>
<dbReference type="InterPro" id="IPR006593">
    <property type="entry name" value="Cyt_b561/ferric_Rdtase_TM"/>
</dbReference>
<dbReference type="SMART" id="SM00665">
    <property type="entry name" value="B561"/>
    <property type="match status" value="1"/>
</dbReference>
<dbReference type="PANTHER" id="PTHR10106:SF0">
    <property type="entry name" value="LD36721P"/>
    <property type="match status" value="1"/>
</dbReference>
<feature type="transmembrane region" description="Helical" evidence="11">
    <location>
        <begin position="48"/>
        <end position="68"/>
    </location>
</feature>
<comment type="subcellular location">
    <subcellularLocation>
        <location evidence="2">Membrane</location>
        <topology evidence="2">Multi-pass membrane protein</topology>
    </subcellularLocation>
</comment>
<dbReference type="Gene3D" id="1.20.120.1770">
    <property type="match status" value="1"/>
</dbReference>
<dbReference type="AlphaFoldDB" id="A0A913YYV2"/>
<evidence type="ECO:0000256" key="3">
    <source>
        <dbReference type="ARBA" id="ARBA00022448"/>
    </source>
</evidence>
<comment type="cofactor">
    <cofactor evidence="1">
        <name>heme b</name>
        <dbReference type="ChEBI" id="CHEBI:60344"/>
    </cofactor>
</comment>
<dbReference type="Pfam" id="PF03188">
    <property type="entry name" value="Cytochrom_B561"/>
    <property type="match status" value="1"/>
</dbReference>
<evidence type="ECO:0000256" key="1">
    <source>
        <dbReference type="ARBA" id="ARBA00001970"/>
    </source>
</evidence>